<evidence type="ECO:0000256" key="2">
    <source>
        <dbReference type="ARBA" id="ARBA00023043"/>
    </source>
</evidence>
<name>A0AAE0JJ20_9PEZI</name>
<dbReference type="GeneID" id="87861001"/>
<dbReference type="EMBL" id="JAUEPP010000003">
    <property type="protein sequence ID" value="KAK3348541.1"/>
    <property type="molecule type" value="Genomic_DNA"/>
</dbReference>
<accession>A0AAE0JJ20</accession>
<reference evidence="3" key="2">
    <citation type="submission" date="2023-06" db="EMBL/GenBank/DDBJ databases">
        <authorList>
            <consortium name="Lawrence Berkeley National Laboratory"/>
            <person name="Haridas S."/>
            <person name="Hensen N."/>
            <person name="Bonometti L."/>
            <person name="Westerberg I."/>
            <person name="Brannstrom I.O."/>
            <person name="Guillou S."/>
            <person name="Cros-Aarteil S."/>
            <person name="Calhoun S."/>
            <person name="Kuo A."/>
            <person name="Mondo S."/>
            <person name="Pangilinan J."/>
            <person name="Riley R."/>
            <person name="Labutti K."/>
            <person name="Andreopoulos B."/>
            <person name="Lipzen A."/>
            <person name="Chen C."/>
            <person name="Yanf M."/>
            <person name="Daum C."/>
            <person name="Ng V."/>
            <person name="Clum A."/>
            <person name="Steindorff A."/>
            <person name="Ohm R."/>
            <person name="Martin F."/>
            <person name="Silar P."/>
            <person name="Natvig D."/>
            <person name="Lalanne C."/>
            <person name="Gautier V."/>
            <person name="Ament-Velasquez S.L."/>
            <person name="Kruys A."/>
            <person name="Hutchinson M.I."/>
            <person name="Powell A.J."/>
            <person name="Barry K."/>
            <person name="Miller A.N."/>
            <person name="Grigoriev I.V."/>
            <person name="Debuchy R."/>
            <person name="Gladieux P."/>
            <person name="Thoren M.H."/>
            <person name="Johannesson H."/>
        </authorList>
    </citation>
    <scope>NUCLEOTIDE SEQUENCE</scope>
    <source>
        <strain evidence="3">CBS 560.94</strain>
    </source>
</reference>
<comment type="caution">
    <text evidence="3">The sequence shown here is derived from an EMBL/GenBank/DDBJ whole genome shotgun (WGS) entry which is preliminary data.</text>
</comment>
<dbReference type="Proteomes" id="UP001278500">
    <property type="component" value="Unassembled WGS sequence"/>
</dbReference>
<feature type="non-terminal residue" evidence="3">
    <location>
        <position position="1"/>
    </location>
</feature>
<evidence type="ECO:0000256" key="1">
    <source>
        <dbReference type="ARBA" id="ARBA00022737"/>
    </source>
</evidence>
<dbReference type="PANTHER" id="PTHR24161">
    <property type="entry name" value="ANK_REP_REGION DOMAIN-CONTAINING PROTEIN-RELATED"/>
    <property type="match status" value="1"/>
</dbReference>
<reference evidence="3" key="1">
    <citation type="journal article" date="2023" name="Mol. Phylogenet. Evol.">
        <title>Genome-scale phylogeny and comparative genomics of the fungal order Sordariales.</title>
        <authorList>
            <person name="Hensen N."/>
            <person name="Bonometti L."/>
            <person name="Westerberg I."/>
            <person name="Brannstrom I.O."/>
            <person name="Guillou S."/>
            <person name="Cros-Aarteil S."/>
            <person name="Calhoun S."/>
            <person name="Haridas S."/>
            <person name="Kuo A."/>
            <person name="Mondo S."/>
            <person name="Pangilinan J."/>
            <person name="Riley R."/>
            <person name="LaButti K."/>
            <person name="Andreopoulos B."/>
            <person name="Lipzen A."/>
            <person name="Chen C."/>
            <person name="Yan M."/>
            <person name="Daum C."/>
            <person name="Ng V."/>
            <person name="Clum A."/>
            <person name="Steindorff A."/>
            <person name="Ohm R.A."/>
            <person name="Martin F."/>
            <person name="Silar P."/>
            <person name="Natvig D.O."/>
            <person name="Lalanne C."/>
            <person name="Gautier V."/>
            <person name="Ament-Velasquez S.L."/>
            <person name="Kruys A."/>
            <person name="Hutchinson M.I."/>
            <person name="Powell A.J."/>
            <person name="Barry K."/>
            <person name="Miller A.N."/>
            <person name="Grigoriev I.V."/>
            <person name="Debuchy R."/>
            <person name="Gladieux P."/>
            <person name="Hiltunen Thoren M."/>
            <person name="Johannesson H."/>
        </authorList>
    </citation>
    <scope>NUCLEOTIDE SEQUENCE</scope>
    <source>
        <strain evidence="3">CBS 560.94</strain>
    </source>
</reference>
<protein>
    <submittedName>
        <fullName evidence="3">Ankyrin repeat-containing domain protein</fullName>
    </submittedName>
</protein>
<feature type="non-terminal residue" evidence="3">
    <location>
        <position position="137"/>
    </location>
</feature>
<proteinExistence type="predicted"/>
<dbReference type="Gene3D" id="1.25.40.20">
    <property type="entry name" value="Ankyrin repeat-containing domain"/>
    <property type="match status" value="1"/>
</dbReference>
<dbReference type="InterPro" id="IPR036770">
    <property type="entry name" value="Ankyrin_rpt-contain_sf"/>
</dbReference>
<dbReference type="AlphaFoldDB" id="A0AAE0JJ20"/>
<keyword evidence="1" id="KW-0677">Repeat</keyword>
<evidence type="ECO:0000313" key="3">
    <source>
        <dbReference type="EMBL" id="KAK3348541.1"/>
    </source>
</evidence>
<sequence length="137" mass="14980">INIRDRKGRTALSLAAGDSKAFVASHVVQLLLDTFPNIDINLPDNASRSPLTRAAIGADIRTVEVFLSRYSESALQHLNMPDSEGRTIVSHAAAAKSVCSVYVLRLLLAKLPQIALDTPDNNGRTPLRWALERNHEV</sequence>
<keyword evidence="2" id="KW-0040">ANK repeat</keyword>
<evidence type="ECO:0000313" key="4">
    <source>
        <dbReference type="Proteomes" id="UP001278500"/>
    </source>
</evidence>
<gene>
    <name evidence="3" type="ORF">B0H65DRAFT_412463</name>
</gene>
<dbReference type="SUPFAM" id="SSF48403">
    <property type="entry name" value="Ankyrin repeat"/>
    <property type="match status" value="1"/>
</dbReference>
<dbReference type="PANTHER" id="PTHR24161:SF85">
    <property type="entry name" value="PALMITOYLTRANSFERASE HIP14"/>
    <property type="match status" value="1"/>
</dbReference>
<organism evidence="3 4">
    <name type="scientific">Neurospora tetraspora</name>
    <dbReference type="NCBI Taxonomy" id="94610"/>
    <lineage>
        <taxon>Eukaryota</taxon>
        <taxon>Fungi</taxon>
        <taxon>Dikarya</taxon>
        <taxon>Ascomycota</taxon>
        <taxon>Pezizomycotina</taxon>
        <taxon>Sordariomycetes</taxon>
        <taxon>Sordariomycetidae</taxon>
        <taxon>Sordariales</taxon>
        <taxon>Sordariaceae</taxon>
        <taxon>Neurospora</taxon>
    </lineage>
</organism>
<dbReference type="RefSeq" id="XP_062683623.1">
    <property type="nucleotide sequence ID" value="XM_062823847.1"/>
</dbReference>
<keyword evidence="4" id="KW-1185">Reference proteome</keyword>